<dbReference type="AlphaFoldDB" id="A0A8J6C0X9"/>
<name>A0A8J6C0X9_DIALT</name>
<gene>
    <name evidence="2" type="ORF">KFE25_001240</name>
</gene>
<feature type="compositionally biased region" description="Basic and acidic residues" evidence="1">
    <location>
        <begin position="226"/>
        <end position="243"/>
    </location>
</feature>
<feature type="compositionally biased region" description="Pro residues" evidence="1">
    <location>
        <begin position="259"/>
        <end position="270"/>
    </location>
</feature>
<comment type="caution">
    <text evidence="2">The sequence shown here is derived from an EMBL/GenBank/DDBJ whole genome shotgun (WGS) entry which is preliminary data.</text>
</comment>
<feature type="region of interest" description="Disordered" evidence="1">
    <location>
        <begin position="393"/>
        <end position="419"/>
    </location>
</feature>
<evidence type="ECO:0000313" key="3">
    <source>
        <dbReference type="Proteomes" id="UP000751190"/>
    </source>
</evidence>
<feature type="compositionally biased region" description="Low complexity" evidence="1">
    <location>
        <begin position="404"/>
        <end position="419"/>
    </location>
</feature>
<reference evidence="2" key="1">
    <citation type="submission" date="2021-05" db="EMBL/GenBank/DDBJ databases">
        <title>The genome of the haptophyte Pavlova lutheri (Diacronema luteri, Pavlovales) - a model for lipid biosynthesis in eukaryotic algae.</title>
        <authorList>
            <person name="Hulatt C.J."/>
            <person name="Posewitz M.C."/>
        </authorList>
    </citation>
    <scope>NUCLEOTIDE SEQUENCE</scope>
    <source>
        <strain evidence="2">NIVA-4/92</strain>
    </source>
</reference>
<sequence length="508" mass="53010">MLAASRAAYCVPSCDSTGAPEGSGAHCAEPVITNVTRGTFLIDGIAQQRQLGTQLKQQPAAPPAAVPSVLFATTVATTNAALAAYTHTITPILRRAAALLPTVRAIGQVDSRTTSTFGLVTTYNVSNFTLTGLDSLRTVGAVLDESNGCLVLTTRLASLRTFSHISAEWRLSLGPLRLPPIRARFALVTASHDVHVALTFRMRAALRAALGAPDAPSGRPDAPSGRPDDPSGRPDDPSGRPDDPSASSGAPRAQRRPRPPPASRTPPSPPLTRGMCRAAHGAVRDAGGGDGGVRDAGGGHARAACGGDGVQTRHALNAASRAFGYGVGHASRTVRYGVGYAARCVGYGAGYAASCVGCALCPLRPIFQPLELEQISCHIDRAVLQLRAEPSTPRALAKGRRGASRAAGRGAQAPLTHARVQAAAPPRPAAFRQILRRRALRRARGAAEPPTPPPPMAPAQIELGDNALVLSEASPLWRALSAAYARHLAAMVERELANALRDQLRLLW</sequence>
<evidence type="ECO:0000313" key="2">
    <source>
        <dbReference type="EMBL" id="KAG8457074.1"/>
    </source>
</evidence>
<dbReference type="EMBL" id="JAGTXO010000084">
    <property type="protein sequence ID" value="KAG8457074.1"/>
    <property type="molecule type" value="Genomic_DNA"/>
</dbReference>
<feature type="region of interest" description="Disordered" evidence="1">
    <location>
        <begin position="211"/>
        <end position="275"/>
    </location>
</feature>
<organism evidence="2 3">
    <name type="scientific">Diacronema lutheri</name>
    <name type="common">Unicellular marine alga</name>
    <name type="synonym">Monochrysis lutheri</name>
    <dbReference type="NCBI Taxonomy" id="2081491"/>
    <lineage>
        <taxon>Eukaryota</taxon>
        <taxon>Haptista</taxon>
        <taxon>Haptophyta</taxon>
        <taxon>Pavlovophyceae</taxon>
        <taxon>Pavlovales</taxon>
        <taxon>Pavlovaceae</taxon>
        <taxon>Diacronema</taxon>
    </lineage>
</organism>
<proteinExistence type="predicted"/>
<evidence type="ECO:0000256" key="1">
    <source>
        <dbReference type="SAM" id="MobiDB-lite"/>
    </source>
</evidence>
<protein>
    <submittedName>
        <fullName evidence="2">Uncharacterized protein</fullName>
    </submittedName>
</protein>
<accession>A0A8J6C0X9</accession>
<keyword evidence="3" id="KW-1185">Reference proteome</keyword>
<dbReference type="Proteomes" id="UP000751190">
    <property type="component" value="Unassembled WGS sequence"/>
</dbReference>